<protein>
    <recommendedName>
        <fullName evidence="1">Alp7A-like C-terminal domain-containing protein</fullName>
    </recommendedName>
</protein>
<reference evidence="2 3" key="1">
    <citation type="journal article" date="2018" name="Appl. Environ. Microbiol.">
        <title>Antimicrobial susceptibility testing and tentative epidemiological cut-off values of five Bacillus species relevant for use as animal feed additives or for plant protection.</title>
        <authorList>
            <person name="Agerso Y."/>
            <person name="Stuer-Lauridsen B."/>
            <person name="Bjerre K."/>
            <person name="Jensen M.G."/>
            <person name="Johansen E."/>
            <person name="Bennedsen M."/>
            <person name="Brockmann E."/>
            <person name="Nielsen B."/>
        </authorList>
    </citation>
    <scope>NUCLEOTIDE SEQUENCE [LARGE SCALE GENOMIC DNA]</scope>
    <source>
        <strain evidence="2 3">CHCC20162</strain>
    </source>
</reference>
<dbReference type="Pfam" id="PF22128">
    <property type="entry name" value="Alp7A_like_C"/>
    <property type="match status" value="1"/>
</dbReference>
<evidence type="ECO:0000313" key="2">
    <source>
        <dbReference type="EMBL" id="RDZ05055.1"/>
    </source>
</evidence>
<dbReference type="InterPro" id="IPR054368">
    <property type="entry name" value="Alp7A-like_C"/>
</dbReference>
<name>A0A3D8WSY4_PRIMG</name>
<feature type="domain" description="Alp7A-like C-terminal" evidence="1">
    <location>
        <begin position="210"/>
        <end position="365"/>
    </location>
</feature>
<evidence type="ECO:0000313" key="3">
    <source>
        <dbReference type="Proteomes" id="UP000256519"/>
    </source>
</evidence>
<dbReference type="CDD" id="cd24023">
    <property type="entry name" value="ASKHA_NBD_ParM_Alp7A-like"/>
    <property type="match status" value="1"/>
</dbReference>
<comment type="caution">
    <text evidence="2">The sequence shown here is derived from an EMBL/GenBank/DDBJ whole genome shotgun (WGS) entry which is preliminary data.</text>
</comment>
<gene>
    <name evidence="2" type="ORF">C3744_29930</name>
</gene>
<organism evidence="2 3">
    <name type="scientific">Priestia megaterium</name>
    <name type="common">Bacillus megaterium</name>
    <dbReference type="NCBI Taxonomy" id="1404"/>
    <lineage>
        <taxon>Bacteria</taxon>
        <taxon>Bacillati</taxon>
        <taxon>Bacillota</taxon>
        <taxon>Bacilli</taxon>
        <taxon>Bacillales</taxon>
        <taxon>Bacillaceae</taxon>
        <taxon>Priestia</taxon>
    </lineage>
</organism>
<dbReference type="Proteomes" id="UP000256519">
    <property type="component" value="Unassembled WGS sequence"/>
</dbReference>
<proteinExistence type="predicted"/>
<sequence>MKISRFNKDCGNSVDMNIMDGYLFDFPTNVVELQKEAADSFFTDAVTAPEEFKKRILLSTTIQGEEKERYFLVGDIAASQLLANNHINKLHNKITSHIPYITFLAAIAYYHALHAKDKKDNTIEIDYFSTMLPIWLLKKESTFGAAQKAMANRFLGDHTFTVHTPGFENTLKVVVEESACLKEGESARFALKKDLTLEDREDANEYVECETVMVDIGGGSIDVVILPEGLKAANSRDSFQSIEGIPYLAHIDKLRKEKFLELFTDLRAFDQFILDNYSKQKFVLKNENTGESIDLTSTIKSSLREYVEILLAKLNDVAPPPANKVRKYVYCGGVAPTLEVAIMNSMREKIGEERTDKYHKVPQDSRHLNLFGLEIRSIGYVQKKQAAEKKAVKS</sequence>
<dbReference type="RefSeq" id="WP_116079274.1">
    <property type="nucleotide sequence ID" value="NZ_CAVNYK010000249.1"/>
</dbReference>
<dbReference type="AlphaFoldDB" id="A0A3D8WSY4"/>
<evidence type="ECO:0000259" key="1">
    <source>
        <dbReference type="Pfam" id="PF22128"/>
    </source>
</evidence>
<dbReference type="EMBL" id="PQWM01000086">
    <property type="protein sequence ID" value="RDZ05055.1"/>
    <property type="molecule type" value="Genomic_DNA"/>
</dbReference>
<dbReference type="Gene3D" id="3.30.420.40">
    <property type="match status" value="1"/>
</dbReference>
<accession>A0A3D8WSY4</accession>